<organism evidence="1">
    <name type="scientific">Nothobranchius korthausae</name>
    <dbReference type="NCBI Taxonomy" id="1143690"/>
    <lineage>
        <taxon>Eukaryota</taxon>
        <taxon>Metazoa</taxon>
        <taxon>Chordata</taxon>
        <taxon>Craniata</taxon>
        <taxon>Vertebrata</taxon>
        <taxon>Euteleostomi</taxon>
        <taxon>Actinopterygii</taxon>
        <taxon>Neopterygii</taxon>
        <taxon>Teleostei</taxon>
        <taxon>Neoteleostei</taxon>
        <taxon>Acanthomorphata</taxon>
        <taxon>Ovalentaria</taxon>
        <taxon>Atherinomorphae</taxon>
        <taxon>Cyprinodontiformes</taxon>
        <taxon>Nothobranchiidae</taxon>
        <taxon>Nothobranchius</taxon>
    </lineage>
</organism>
<proteinExistence type="predicted"/>
<feature type="non-terminal residue" evidence="1">
    <location>
        <position position="1"/>
    </location>
</feature>
<name>A0A1A8F280_9TELE</name>
<protein>
    <submittedName>
        <fullName evidence="1">Uncharacterized protein</fullName>
    </submittedName>
</protein>
<reference evidence="1" key="2">
    <citation type="submission" date="2016-06" db="EMBL/GenBank/DDBJ databases">
        <title>The genome of a short-lived fish provides insights into sex chromosome evolution and the genetic control of aging.</title>
        <authorList>
            <person name="Reichwald K."/>
            <person name="Felder M."/>
            <person name="Petzold A."/>
            <person name="Koch P."/>
            <person name="Groth M."/>
            <person name="Platzer M."/>
        </authorList>
    </citation>
    <scope>NUCLEOTIDE SEQUENCE</scope>
    <source>
        <tissue evidence="1">Brain</tissue>
    </source>
</reference>
<accession>A0A1A8F280</accession>
<evidence type="ECO:0000313" key="1">
    <source>
        <dbReference type="EMBL" id="SBQ52214.1"/>
    </source>
</evidence>
<sequence length="75" mass="8261">RGNIYASCHKFPIRAGFQCKWEHRVLPEVSTGTSKSGPARVPSTQLVEASDFISRFHIHSTSSTFVCLLNIAATL</sequence>
<dbReference type="AlphaFoldDB" id="A0A1A8F280"/>
<dbReference type="EMBL" id="HAEB01005687">
    <property type="protein sequence ID" value="SBQ52214.1"/>
    <property type="molecule type" value="Transcribed_RNA"/>
</dbReference>
<gene>
    <name evidence="1" type="primary">CT583712.1</name>
</gene>
<feature type="non-terminal residue" evidence="1">
    <location>
        <position position="75"/>
    </location>
</feature>
<reference evidence="1" key="1">
    <citation type="submission" date="2016-05" db="EMBL/GenBank/DDBJ databases">
        <authorList>
            <person name="Lavstsen T."/>
            <person name="Jespersen J.S."/>
        </authorList>
    </citation>
    <scope>NUCLEOTIDE SEQUENCE</scope>
    <source>
        <tissue evidence="1">Brain</tissue>
    </source>
</reference>